<gene>
    <name evidence="1" type="ORF">CRV2_00016392</name>
</gene>
<comment type="caution">
    <text evidence="1">The sequence shown here is derived from an EMBL/GenBank/DDBJ whole genome shotgun (WGS) entry which is preliminary data.</text>
</comment>
<organism evidence="1 2">
    <name type="scientific">Clonostachys rosea f. rosea IK726</name>
    <dbReference type="NCBI Taxonomy" id="1349383"/>
    <lineage>
        <taxon>Eukaryota</taxon>
        <taxon>Fungi</taxon>
        <taxon>Dikarya</taxon>
        <taxon>Ascomycota</taxon>
        <taxon>Pezizomycotina</taxon>
        <taxon>Sordariomycetes</taxon>
        <taxon>Hypocreomycetidae</taxon>
        <taxon>Hypocreales</taxon>
        <taxon>Bionectriaceae</taxon>
        <taxon>Clonostachys</taxon>
    </lineage>
</organism>
<evidence type="ECO:0000313" key="1">
    <source>
        <dbReference type="EMBL" id="CAG9951553.1"/>
    </source>
</evidence>
<dbReference type="Proteomes" id="UP000836387">
    <property type="component" value="Unassembled WGS sequence"/>
</dbReference>
<sequence>MIASYSITGLASQEHTVQVWLIVILLIDWVVANTPRDSFCRRYAHQTTVIDDKLYIDGGWVNFNNFQQKQQDYPMNKRFYLYGGEWTGGTADAVYTVLGYDVLYNHWDDFGLPRIKPPPQVAAYGAGVGVSEIGTGYYYGGYISNASMSGWSQPRKMSSNFYSYDYDSKDFTQAASPDDLPRAEGAMVWIPAGDARGLLVYMGGVVSQNDTVQPQGFDEIFVYDPTDNSWLNQSATGEVPQNRRQFCMDVAWAPDRSSYNMYCFTPLESPLYLWGGHKVTPPEVNVTSYNDIYILSMPSFNWVKAYPGNSGNYTLPPKFGHYAASCNMVKSMSQMLVIGGTYTDTNDCDSAYEIWGQHNFWTGTNQNAGDNTSYYWALYNPNITTNVVPIDVYNVTGGDKMGGANLTAPQKGFDPGNELLQTLFDRKPVIPDRKPTRDVDMNSSDTSSLSGGAIAGIVIGSVAGLGLLLLAWYYLGKRVLHRREERRQERYSISSQTGNTAGLSSVRNTPMSMISRQKSAGTRGTASSNYPSPSPMEQGPPVELNAEQVPGELPSGDPATPRIINELPAEH</sequence>
<accession>A0ACA9UDW4</accession>
<evidence type="ECO:0000313" key="2">
    <source>
        <dbReference type="Proteomes" id="UP000836387"/>
    </source>
</evidence>
<dbReference type="EMBL" id="CADEHS020000345">
    <property type="protein sequence ID" value="CAG9951553.1"/>
    <property type="molecule type" value="Genomic_DNA"/>
</dbReference>
<proteinExistence type="predicted"/>
<protein>
    <submittedName>
        <fullName evidence="1">Uncharacterized protein</fullName>
    </submittedName>
</protein>
<name>A0ACA9UDW4_BIOOC</name>
<keyword evidence="2" id="KW-1185">Reference proteome</keyword>
<reference evidence="1" key="2">
    <citation type="submission" date="2021-10" db="EMBL/GenBank/DDBJ databases">
        <authorList>
            <person name="Piombo E."/>
        </authorList>
    </citation>
    <scope>NUCLEOTIDE SEQUENCE</scope>
</reference>
<reference evidence="1" key="1">
    <citation type="submission" date="2020-04" db="EMBL/GenBank/DDBJ databases">
        <authorList>
            <person name="Broberg M."/>
        </authorList>
    </citation>
    <scope>NUCLEOTIDE SEQUENCE</scope>
</reference>